<dbReference type="AlphaFoldDB" id="A0A140LAB1"/>
<dbReference type="Gene3D" id="1.10.10.10">
    <property type="entry name" value="Winged helix-like DNA-binding domain superfamily/Winged helix DNA-binding domain"/>
    <property type="match status" value="1"/>
</dbReference>
<dbReference type="InterPro" id="IPR013324">
    <property type="entry name" value="RNA_pol_sigma_r3/r4-like"/>
</dbReference>
<dbReference type="OrthoDB" id="1954212at2"/>
<dbReference type="STRING" id="520762.AN619_04710"/>
<dbReference type="Proteomes" id="UP000070456">
    <property type="component" value="Unassembled WGS sequence"/>
</dbReference>
<evidence type="ECO:0000313" key="2">
    <source>
        <dbReference type="EMBL" id="KXG77486.1"/>
    </source>
</evidence>
<dbReference type="GO" id="GO:0006352">
    <property type="term" value="P:DNA-templated transcription initiation"/>
    <property type="evidence" value="ECO:0007669"/>
    <property type="project" value="InterPro"/>
</dbReference>
<comment type="caution">
    <text evidence="2">The sequence shown here is derived from an EMBL/GenBank/DDBJ whole genome shotgun (WGS) entry which is preliminary data.</text>
</comment>
<proteinExistence type="predicted"/>
<accession>A0A140LAB1</accession>
<evidence type="ECO:0000259" key="1">
    <source>
        <dbReference type="Pfam" id="PF04545"/>
    </source>
</evidence>
<organism evidence="2 3">
    <name type="scientific">Thermotalea metallivorans</name>
    <dbReference type="NCBI Taxonomy" id="520762"/>
    <lineage>
        <taxon>Bacteria</taxon>
        <taxon>Bacillati</taxon>
        <taxon>Bacillota</taxon>
        <taxon>Clostridia</taxon>
        <taxon>Peptostreptococcales</taxon>
        <taxon>Thermotaleaceae</taxon>
        <taxon>Thermotalea</taxon>
    </lineage>
</organism>
<dbReference type="SUPFAM" id="SSF88659">
    <property type="entry name" value="Sigma3 and sigma4 domains of RNA polymerase sigma factors"/>
    <property type="match status" value="1"/>
</dbReference>
<dbReference type="InterPro" id="IPR007630">
    <property type="entry name" value="RNA_pol_sigma70_r4"/>
</dbReference>
<feature type="domain" description="RNA polymerase sigma-70 region 4" evidence="1">
    <location>
        <begin position="124"/>
        <end position="173"/>
    </location>
</feature>
<dbReference type="EMBL" id="LOEE01000014">
    <property type="protein sequence ID" value="KXG77486.1"/>
    <property type="molecule type" value="Genomic_DNA"/>
</dbReference>
<dbReference type="InterPro" id="IPR036388">
    <property type="entry name" value="WH-like_DNA-bd_sf"/>
</dbReference>
<sequence length="178" mass="20916">MDNLAKKFLEEDAANRELYVQGIIFKNDSFLAVLNQKFNDYLFRVNLYSYIKKTIFYAARDLKQRENELREKEGLYLNILDADFGEEKINTIADTPIDFAEEIYKDQEDIDYREIFTDKEVLEAINTLTDRQKQIIYECIIKDKEEELVAKELGISKQAINKIKQAALNKLRKQIGGK</sequence>
<protein>
    <recommendedName>
        <fullName evidence="1">RNA polymerase sigma-70 region 4 domain-containing protein</fullName>
    </recommendedName>
</protein>
<gene>
    <name evidence="2" type="ORF">AN619_04710</name>
</gene>
<keyword evidence="3" id="KW-1185">Reference proteome</keyword>
<dbReference type="GO" id="GO:0003700">
    <property type="term" value="F:DNA-binding transcription factor activity"/>
    <property type="evidence" value="ECO:0007669"/>
    <property type="project" value="InterPro"/>
</dbReference>
<dbReference type="Pfam" id="PF04545">
    <property type="entry name" value="Sigma70_r4"/>
    <property type="match status" value="1"/>
</dbReference>
<dbReference type="RefSeq" id="WP_068554709.1">
    <property type="nucleotide sequence ID" value="NZ_LOEE01000014.1"/>
</dbReference>
<name>A0A140LAB1_9FIRM</name>
<reference evidence="2 3" key="1">
    <citation type="submission" date="2015-12" db="EMBL/GenBank/DDBJ databases">
        <title>Draft genome sequence of the thermoanaerobe Thermotalea metallivorans, an isolate from the runoff channel of the Great Artesian Basin, Australia.</title>
        <authorList>
            <person name="Patel B.K."/>
        </authorList>
    </citation>
    <scope>NUCLEOTIDE SEQUENCE [LARGE SCALE GENOMIC DNA]</scope>
    <source>
        <strain evidence="2 3">B2-1</strain>
    </source>
</reference>
<evidence type="ECO:0000313" key="3">
    <source>
        <dbReference type="Proteomes" id="UP000070456"/>
    </source>
</evidence>